<keyword evidence="1" id="KW-0812">Transmembrane</keyword>
<evidence type="ECO:0000313" key="7">
    <source>
        <dbReference type="Proteomes" id="UP000234439"/>
    </source>
</evidence>
<dbReference type="EMBL" id="PCFF01000015">
    <property type="protein sequence ID" value="PVU61832.1"/>
    <property type="molecule type" value="Genomic_DNA"/>
</dbReference>
<evidence type="ECO:0000313" key="2">
    <source>
        <dbReference type="EMBL" id="GHK51239.1"/>
    </source>
</evidence>
<dbReference type="KEGG" id="kpb:FH42_05765"/>
<reference evidence="4 7" key="1">
    <citation type="journal article" date="2017" name="J. Infect. Dis.">
        <title>An Analysis of the Epidemic of Klebsiella pneumoniae Carbapenemase-Producing K. pneumoniae: Convergence of Two Evolutionary Mechanisms Creates the Perfect Storm.</title>
        <authorList>
            <person name="Rojas L.J."/>
            <person name="Weinstock G.M."/>
            <person name="De La Cadena E."/>
            <person name="Diaz L."/>
            <person name="Rios R."/>
            <person name="Hanson B.M."/>
            <person name="Brown J.S."/>
            <person name="Vats P."/>
            <person name="Phillips D.S."/>
            <person name="Nguyen H."/>
            <person name="Hujer K.M."/>
            <person name="Correa A."/>
            <person name="Adams M.D."/>
            <person name="Perez F."/>
            <person name="Sodergren E."/>
            <person name="Narechania A."/>
            <person name="Planet P.J."/>
            <person name="Villegas M.V."/>
            <person name="Bonomo R.A."/>
            <person name="Arias C.A."/>
        </authorList>
    </citation>
    <scope>NUCLEOTIDE SEQUENCE [LARGE SCALE GENOMIC DNA]</scope>
    <source>
        <strain evidence="4 7">COL-Kpn30</strain>
    </source>
</reference>
<feature type="transmembrane region" description="Helical" evidence="1">
    <location>
        <begin position="12"/>
        <end position="34"/>
    </location>
</feature>
<evidence type="ECO:0000256" key="1">
    <source>
        <dbReference type="SAM" id="Phobius"/>
    </source>
</evidence>
<sequence>MLLAGCPRFTVVLPAVMFAQVCGGLLVLAAKLIAIRFVQQLLFETLHRKVLVSLTMGQQMPGK</sequence>
<reference evidence="2" key="4">
    <citation type="submission" date="2020-10" db="EMBL/GenBank/DDBJ databases">
        <title>Genome Sequence of ESBL Producing Zambian Clinical Strains.</title>
        <authorList>
            <person name="Shawa M."/>
            <person name="Furuta Y."/>
            <person name="Simbotwe M."/>
            <person name="Mulenga E."/>
            <person name="Mubanga M."/>
            <person name="Mulenga G."/>
            <person name="Kaile C."/>
            <person name="Zorigt T."/>
            <person name="Hang'ombe B."/>
            <person name="Higashi H."/>
        </authorList>
    </citation>
    <scope>NUCLEOTIDE SEQUENCE</scope>
    <source>
        <strain evidence="2">Zam_UTH_09</strain>
    </source>
</reference>
<dbReference type="Proteomes" id="UP000234439">
    <property type="component" value="Unassembled WGS sequence"/>
</dbReference>
<dbReference type="EMBL" id="BNFF01000001">
    <property type="protein sequence ID" value="GHK51239.1"/>
    <property type="molecule type" value="Genomic_DNA"/>
</dbReference>
<evidence type="ECO:0000313" key="5">
    <source>
        <dbReference type="EMBL" id="PVU61832.1"/>
    </source>
</evidence>
<evidence type="ECO:0000313" key="6">
    <source>
        <dbReference type="Proteomes" id="UP000196447"/>
    </source>
</evidence>
<protein>
    <submittedName>
        <fullName evidence="3">Uncharacterized protein</fullName>
    </submittedName>
</protein>
<keyword evidence="1" id="KW-0472">Membrane</keyword>
<reference evidence="5 8" key="3">
    <citation type="submission" date="2017-09" db="EMBL/GenBank/DDBJ databases">
        <title>Molecular Epidemiology of Livestock-Associated Methicillin Resistant Staphylococcus aureus (LA-MRSA) and Extended-Spectrum Beta-Lactamase (ESBL)-Producing Enterobacteriaceae in Pigs and Exposed Workers in Cameroon and South Africa.</title>
        <authorList>
            <person name="Founou L."/>
            <person name="Founou R.C."/>
            <person name="Allam M."/>
            <person name="Ismail A."/>
            <person name="Essack S.Y."/>
        </authorList>
    </citation>
    <scope>NUCLEOTIDE SEQUENCE [LARGE SCALE GENOMIC DNA]</scope>
    <source>
        <strain evidence="5 8">HH516E4IA</strain>
    </source>
</reference>
<dbReference type="EMBL" id="NDBK01000128">
    <property type="protein sequence ID" value="OVF63159.1"/>
    <property type="molecule type" value="Genomic_DNA"/>
</dbReference>
<accession>A0A1V7Y1M7</accession>
<evidence type="ECO:0000313" key="8">
    <source>
        <dbReference type="Proteomes" id="UP000245817"/>
    </source>
</evidence>
<keyword evidence="1" id="KW-1133">Transmembrane helix</keyword>
<reference evidence="3 6" key="2">
    <citation type="submission" date="2017-03" db="EMBL/GenBank/DDBJ databases">
        <authorList>
            <person name="Fouts D."/>
            <person name="Stalin M.J."/>
            <person name="Chen L."/>
            <person name="Wright M."/>
            <person name="Sutton G."/>
            <person name="Nguyen K."/>
            <person name="Vanduin D."/>
            <person name="Rojas L."/>
            <person name="Hujer A."/>
            <person name="Hujer K."/>
            <person name="Bonomo R."/>
            <person name="Kreiswirth B."/>
            <person name="Adams M."/>
        </authorList>
    </citation>
    <scope>NUCLEOTIDE SEQUENCE [LARGE SCALE GENOMIC DNA]</scope>
    <source>
        <strain evidence="3 6">39383</strain>
    </source>
</reference>
<gene>
    <name evidence="3" type="ORF">B5L96_29825</name>
    <name evidence="4" type="ORF">B6I68_00280</name>
    <name evidence="5" type="ORF">CP554_15175</name>
    <name evidence="2" type="ORF">KPZU09_09750</name>
</gene>
<dbReference type="AlphaFoldDB" id="A0A1V7Y1M7"/>
<name>A0A1V7Y1M7_KLEPN</name>
<evidence type="ECO:0000313" key="3">
    <source>
        <dbReference type="EMBL" id="OVF63159.1"/>
    </source>
</evidence>
<organism evidence="3 6">
    <name type="scientific">Klebsiella pneumoniae</name>
    <dbReference type="NCBI Taxonomy" id="573"/>
    <lineage>
        <taxon>Bacteria</taxon>
        <taxon>Pseudomonadati</taxon>
        <taxon>Pseudomonadota</taxon>
        <taxon>Gammaproteobacteria</taxon>
        <taxon>Enterobacterales</taxon>
        <taxon>Enterobacteriaceae</taxon>
        <taxon>Klebsiella/Raoultella group</taxon>
        <taxon>Klebsiella</taxon>
        <taxon>Klebsiella pneumoniae complex</taxon>
    </lineage>
</organism>
<dbReference type="Proteomes" id="UP000655094">
    <property type="component" value="Unassembled WGS sequence"/>
</dbReference>
<evidence type="ECO:0000313" key="4">
    <source>
        <dbReference type="EMBL" id="PLE29670.1"/>
    </source>
</evidence>
<comment type="caution">
    <text evidence="3">The sequence shown here is derived from an EMBL/GenBank/DDBJ whole genome shotgun (WGS) entry which is preliminary data.</text>
</comment>
<dbReference type="EMBL" id="NCMJ01000003">
    <property type="protein sequence ID" value="PLE29670.1"/>
    <property type="molecule type" value="Genomic_DNA"/>
</dbReference>
<dbReference type="Proteomes" id="UP000245817">
    <property type="component" value="Unassembled WGS sequence"/>
</dbReference>
<dbReference type="Proteomes" id="UP000196447">
    <property type="component" value="Unassembled WGS sequence"/>
</dbReference>
<proteinExistence type="predicted"/>